<evidence type="ECO:0000313" key="1">
    <source>
        <dbReference type="EnsemblPlants" id="AVESA.00010b.r2.1AG0077490.1.CDS"/>
    </source>
</evidence>
<accession>A0ACD5TKU9</accession>
<name>A0ACD5TKU9_AVESA</name>
<protein>
    <submittedName>
        <fullName evidence="1">Uncharacterized protein</fullName>
    </submittedName>
</protein>
<keyword evidence="2" id="KW-1185">Reference proteome</keyword>
<proteinExistence type="predicted"/>
<dbReference type="Proteomes" id="UP001732700">
    <property type="component" value="Chromosome 1A"/>
</dbReference>
<sequence length="591" mass="68032">MFGMVSSIAPRAFPTLVVPRRSSRTISARSLGDDQSSTEANSYRKTPAPAAATGTAVAAETLSGYERSSWGNFFIEYEPQPLKRSEEWMRMRVDELKVDVCLLFKECTNDMIGTLTLVDAVQLLGIDHLFQGQIDIALRYIHERDFNSSSLYEVALRFRLLREHGLWVSPDVFHKFMDGCGSFREEITNEPKGLLGLYNAAFLSVHGEPELEEASSFARYHLESMRRKLKSPLAEQVDRALNIPLPRTYRRLETLHGFTEYKREEGHNPTLLELAKLEFTLLQHVHSKELKSLSRWWEYAYEYIGLSYIRDRLVEAYTWSYILYYEKDFVMARQMVTKITTLLTVMNDTYDVHATIEESRLLNTAIQRWDHDAETHLPEYLKMFYDLLLTTFKEFEDQLELEQRNQVVYVKKQFQRLSSYYLQEAEWTHQNFKPSFENHLNVTGKSIGVPLLCVASVVGMGDALRKGTMEWVVDGPIVTSCGKIIRLLNDMGATDLGKNKGDVATSVECCYTHEHKVNSEVALARIDSFMEDEWKTINQARFEDATPGFLKIVINFAADTSLFYGRNKEGYTFGTQLHEALHSLYVKSVVM</sequence>
<organism evidence="1 2">
    <name type="scientific">Avena sativa</name>
    <name type="common">Oat</name>
    <dbReference type="NCBI Taxonomy" id="4498"/>
    <lineage>
        <taxon>Eukaryota</taxon>
        <taxon>Viridiplantae</taxon>
        <taxon>Streptophyta</taxon>
        <taxon>Embryophyta</taxon>
        <taxon>Tracheophyta</taxon>
        <taxon>Spermatophyta</taxon>
        <taxon>Magnoliopsida</taxon>
        <taxon>Liliopsida</taxon>
        <taxon>Poales</taxon>
        <taxon>Poaceae</taxon>
        <taxon>BOP clade</taxon>
        <taxon>Pooideae</taxon>
        <taxon>Poodae</taxon>
        <taxon>Poeae</taxon>
        <taxon>Poeae Chloroplast Group 1 (Aveneae type)</taxon>
        <taxon>Aveninae</taxon>
        <taxon>Avena</taxon>
    </lineage>
</organism>
<dbReference type="EnsemblPlants" id="AVESA.00010b.r2.1AG0077490.1">
    <property type="protein sequence ID" value="AVESA.00010b.r2.1AG0077490.1.CDS"/>
    <property type="gene ID" value="AVESA.00010b.r2.1AG0077490"/>
</dbReference>
<evidence type="ECO:0000313" key="2">
    <source>
        <dbReference type="Proteomes" id="UP001732700"/>
    </source>
</evidence>
<reference evidence="1" key="2">
    <citation type="submission" date="2025-09" db="UniProtKB">
        <authorList>
            <consortium name="EnsemblPlants"/>
        </authorList>
    </citation>
    <scope>IDENTIFICATION</scope>
</reference>
<reference evidence="1" key="1">
    <citation type="submission" date="2021-05" db="EMBL/GenBank/DDBJ databases">
        <authorList>
            <person name="Scholz U."/>
            <person name="Mascher M."/>
            <person name="Fiebig A."/>
        </authorList>
    </citation>
    <scope>NUCLEOTIDE SEQUENCE [LARGE SCALE GENOMIC DNA]</scope>
</reference>